<protein>
    <submittedName>
        <fullName evidence="2">2-iminoacetate synthase ThiH</fullName>
    </submittedName>
</protein>
<dbReference type="AlphaFoldDB" id="A0A659QLW3"/>
<evidence type="ECO:0000313" key="2">
    <source>
        <dbReference type="EMBL" id="TGC86286.1"/>
    </source>
</evidence>
<organism evidence="2 3">
    <name type="scientific">Salmonella enterica subsp. enterica serovar Wilhelmsburg</name>
    <dbReference type="NCBI Taxonomy" id="1960126"/>
    <lineage>
        <taxon>Bacteria</taxon>
        <taxon>Pseudomonadati</taxon>
        <taxon>Pseudomonadota</taxon>
        <taxon>Gammaproteobacteria</taxon>
        <taxon>Enterobacterales</taxon>
        <taxon>Enterobacteriaceae</taxon>
        <taxon>Salmonella</taxon>
    </lineage>
</organism>
<comment type="cofactor">
    <cofactor evidence="1">
        <name>[4Fe-4S] cluster</name>
        <dbReference type="ChEBI" id="CHEBI:49883"/>
    </cofactor>
</comment>
<accession>A0A659QLW3</accession>
<dbReference type="InterPro" id="IPR013785">
    <property type="entry name" value="Aldolase_TIM"/>
</dbReference>
<dbReference type="EMBL" id="PYKB01001088">
    <property type="protein sequence ID" value="TGC86286.1"/>
    <property type="molecule type" value="Genomic_DNA"/>
</dbReference>
<dbReference type="InterPro" id="IPR034428">
    <property type="entry name" value="ThiH/NoCL/HydG-like"/>
</dbReference>
<evidence type="ECO:0000313" key="3">
    <source>
        <dbReference type="Proteomes" id="UP000298491"/>
    </source>
</evidence>
<dbReference type="InterPro" id="IPR058240">
    <property type="entry name" value="rSAM_sf"/>
</dbReference>
<reference evidence="2 3" key="1">
    <citation type="submission" date="2018-03" db="EMBL/GenBank/DDBJ databases">
        <title>Non-Typhoidal Salmonella genome sequencing and assembly.</title>
        <authorList>
            <person name="Matchawe C."/>
        </authorList>
    </citation>
    <scope>NUCLEOTIDE SEQUENCE [LARGE SCALE GENOMIC DNA]</scope>
    <source>
        <strain evidence="2 3">35dea</strain>
    </source>
</reference>
<dbReference type="PANTHER" id="PTHR43583:SF1">
    <property type="entry name" value="2-IMINOACETATE SYNTHASE"/>
    <property type="match status" value="1"/>
</dbReference>
<evidence type="ECO:0000256" key="1">
    <source>
        <dbReference type="ARBA" id="ARBA00001966"/>
    </source>
</evidence>
<comment type="caution">
    <text evidence="2">The sequence shown here is derived from an EMBL/GenBank/DDBJ whole genome shotgun (WGS) entry which is preliminary data.</text>
</comment>
<proteinExistence type="predicted"/>
<gene>
    <name evidence="2" type="primary">thiH</name>
    <name evidence="2" type="ORF">C9F09_18215</name>
</gene>
<name>A0A659QLW3_SALET</name>
<dbReference type="SUPFAM" id="SSF102114">
    <property type="entry name" value="Radical SAM enzymes"/>
    <property type="match status" value="1"/>
</dbReference>
<feature type="non-terminal residue" evidence="2">
    <location>
        <position position="151"/>
    </location>
</feature>
<dbReference type="Gene3D" id="3.20.20.70">
    <property type="entry name" value="Aldolase class I"/>
    <property type="match status" value="1"/>
</dbReference>
<sequence length="151" mass="17419">MKTFSDRWRQLHWDDIRLRINGKTAADVERALNAAHLSRDESLAGLSPAAANYLEPMAQRAQRLTRQRFGNTGSFYVPLYLSNLCANDCTYCGFSMSNRIKRKTLDEVDIQRESDAIRNLGFEHLLLVTAEHQPKLGMLYLRRHLPASRRQ</sequence>
<dbReference type="Proteomes" id="UP000298491">
    <property type="component" value="Unassembled WGS sequence"/>
</dbReference>
<dbReference type="PANTHER" id="PTHR43583">
    <property type="entry name" value="2-IMINOACETATE SYNTHASE"/>
    <property type="match status" value="1"/>
</dbReference>
<dbReference type="CDD" id="cd01335">
    <property type="entry name" value="Radical_SAM"/>
    <property type="match status" value="1"/>
</dbReference>